<dbReference type="OrthoDB" id="187976at2"/>
<evidence type="ECO:0000259" key="1">
    <source>
        <dbReference type="Pfam" id="PF11563"/>
    </source>
</evidence>
<gene>
    <name evidence="2" type="primary">gchK</name>
    <name evidence="2" type="ORF">MAMT_02027</name>
</gene>
<dbReference type="InterPro" id="IPR044398">
    <property type="entry name" value="Globin-sensor_dom"/>
</dbReference>
<sequence>MSTSLAEITESILAQLPPSTRFSSEDEALLLRLAPALAPLEDLLAKGFYDTLFAHPPTSAVFSSGERAEREMALRRWWRRTLEGPFDARYWQWQAAVGLIHIRRGVSNPMMLAMWGWILNALQGALLERVKLPPQEVARPMEALHRLAATVQALTAESYLHHYLLALSHSTGVSIDLVHRLVAVELASFDPSAHG</sequence>
<dbReference type="RefSeq" id="WP_142660863.1">
    <property type="nucleotide sequence ID" value="NZ_CABFVA020000116.1"/>
</dbReference>
<proteinExistence type="predicted"/>
<name>A0A5E6MER1_9BACT</name>
<dbReference type="SUPFAM" id="SSF46458">
    <property type="entry name" value="Globin-like"/>
    <property type="match status" value="1"/>
</dbReference>
<dbReference type="GO" id="GO:0019825">
    <property type="term" value="F:oxygen binding"/>
    <property type="evidence" value="ECO:0007669"/>
    <property type="project" value="InterPro"/>
</dbReference>
<dbReference type="GO" id="GO:0020037">
    <property type="term" value="F:heme binding"/>
    <property type="evidence" value="ECO:0007669"/>
    <property type="project" value="InterPro"/>
</dbReference>
<evidence type="ECO:0000313" key="3">
    <source>
        <dbReference type="Proteomes" id="UP000334923"/>
    </source>
</evidence>
<organism evidence="2 3">
    <name type="scientific">Methylacidimicrobium tartarophylax</name>
    <dbReference type="NCBI Taxonomy" id="1041768"/>
    <lineage>
        <taxon>Bacteria</taxon>
        <taxon>Pseudomonadati</taxon>
        <taxon>Verrucomicrobiota</taxon>
        <taxon>Methylacidimicrobium</taxon>
    </lineage>
</organism>
<dbReference type="Proteomes" id="UP000334923">
    <property type="component" value="Unassembled WGS sequence"/>
</dbReference>
<keyword evidence="2" id="KW-0808">Transferase</keyword>
<protein>
    <submittedName>
        <fullName evidence="2">Globin-coupled histidine kinase</fullName>
        <ecNumber evidence="2">2.7.13.3</ecNumber>
    </submittedName>
</protein>
<dbReference type="InterPro" id="IPR012292">
    <property type="entry name" value="Globin/Proto"/>
</dbReference>
<dbReference type="GO" id="GO:0004673">
    <property type="term" value="F:protein histidine kinase activity"/>
    <property type="evidence" value="ECO:0007669"/>
    <property type="project" value="UniProtKB-EC"/>
</dbReference>
<feature type="domain" description="Globin-sensor" evidence="1">
    <location>
        <begin position="13"/>
        <end position="163"/>
    </location>
</feature>
<keyword evidence="2" id="KW-0418">Kinase</keyword>
<dbReference type="Gene3D" id="1.10.490.10">
    <property type="entry name" value="Globins"/>
    <property type="match status" value="1"/>
</dbReference>
<keyword evidence="3" id="KW-1185">Reference proteome</keyword>
<dbReference type="EC" id="2.7.13.3" evidence="2"/>
<dbReference type="Pfam" id="PF11563">
    <property type="entry name" value="Protoglobin"/>
    <property type="match status" value="1"/>
</dbReference>
<evidence type="ECO:0000313" key="2">
    <source>
        <dbReference type="EMBL" id="VVM07977.1"/>
    </source>
</evidence>
<reference evidence="2 3" key="1">
    <citation type="submission" date="2019-09" db="EMBL/GenBank/DDBJ databases">
        <authorList>
            <person name="Cremers G."/>
        </authorList>
    </citation>
    <scope>NUCLEOTIDE SEQUENCE [LARGE SCALE GENOMIC DNA]</scope>
    <source>
        <strain evidence="2">4A</strain>
    </source>
</reference>
<dbReference type="InterPro" id="IPR009050">
    <property type="entry name" value="Globin-like_sf"/>
</dbReference>
<dbReference type="AlphaFoldDB" id="A0A5E6MER1"/>
<dbReference type="EMBL" id="CABFVA020000116">
    <property type="protein sequence ID" value="VVM07977.1"/>
    <property type="molecule type" value="Genomic_DNA"/>
</dbReference>
<accession>A0A5E6MER1</accession>